<dbReference type="Proteomes" id="UP000234681">
    <property type="component" value="Chromosome 1"/>
</dbReference>
<accession>A6HZA4</accession>
<evidence type="ECO:0000313" key="2">
    <source>
        <dbReference type="Proteomes" id="UP000234681"/>
    </source>
</evidence>
<protein>
    <submittedName>
        <fullName evidence="1">RCG47233</fullName>
    </submittedName>
</protein>
<proteinExistence type="predicted"/>
<sequence>MTGRPAYVRECESPCWFVLRLRQSHMELHISASSFLALSRPQ</sequence>
<gene>
    <name evidence="1" type="ORF">rCG_47233</name>
</gene>
<evidence type="ECO:0000313" key="1">
    <source>
        <dbReference type="EMBL" id="EDM12535.1"/>
    </source>
</evidence>
<dbReference type="EMBL" id="CH473953">
    <property type="protein sequence ID" value="EDM12535.1"/>
    <property type="molecule type" value="Genomic_DNA"/>
</dbReference>
<organism evidence="1 2">
    <name type="scientific">Rattus norvegicus</name>
    <name type="common">Rat</name>
    <dbReference type="NCBI Taxonomy" id="10116"/>
    <lineage>
        <taxon>Eukaryota</taxon>
        <taxon>Metazoa</taxon>
        <taxon>Chordata</taxon>
        <taxon>Craniata</taxon>
        <taxon>Vertebrata</taxon>
        <taxon>Euteleostomi</taxon>
        <taxon>Mammalia</taxon>
        <taxon>Eutheria</taxon>
        <taxon>Euarchontoglires</taxon>
        <taxon>Glires</taxon>
        <taxon>Rodentia</taxon>
        <taxon>Myomorpha</taxon>
        <taxon>Muroidea</taxon>
        <taxon>Muridae</taxon>
        <taxon>Murinae</taxon>
        <taxon>Rattus</taxon>
    </lineage>
</organism>
<dbReference type="AlphaFoldDB" id="A6HZA4"/>
<reference evidence="2" key="1">
    <citation type="submission" date="2005-09" db="EMBL/GenBank/DDBJ databases">
        <authorList>
            <person name="Mural R.J."/>
            <person name="Li P.W."/>
            <person name="Adams M.D."/>
            <person name="Amanatides P.G."/>
            <person name="Baden-Tillson H."/>
            <person name="Barnstead M."/>
            <person name="Chin S.H."/>
            <person name="Dew I."/>
            <person name="Evans C.A."/>
            <person name="Ferriera S."/>
            <person name="Flanigan M."/>
            <person name="Fosler C."/>
            <person name="Glodek A."/>
            <person name="Gu Z."/>
            <person name="Holt R.A."/>
            <person name="Jennings D."/>
            <person name="Kraft C.L."/>
            <person name="Lu F."/>
            <person name="Nguyen T."/>
            <person name="Nusskern D.R."/>
            <person name="Pfannkoch C.M."/>
            <person name="Sitter C."/>
            <person name="Sutton G.G."/>
            <person name="Venter J.C."/>
            <person name="Wang Z."/>
            <person name="Woodage T."/>
            <person name="Zheng X.H."/>
            <person name="Zhong F."/>
        </authorList>
    </citation>
    <scope>NUCLEOTIDE SEQUENCE [LARGE SCALE GENOMIC DNA]</scope>
    <source>
        <strain>BN</strain>
        <strain evidence="2">Sprague-Dawley</strain>
    </source>
</reference>
<name>A6HZA4_RAT</name>